<evidence type="ECO:0000256" key="6">
    <source>
        <dbReference type="RuleBase" id="RU004007"/>
    </source>
</evidence>
<keyword evidence="4 6" id="KW-0694">RNA-binding</keyword>
<protein>
    <recommendedName>
        <fullName evidence="4">Large ribosomal subunit protein uL22</fullName>
    </recommendedName>
</protein>
<sequence length="162" mass="18216">MGRVKFCMDAGTGTKIEIDPETTARAMVYELHISPKHALEVCRAIKGKKVGEAETYLEAVLEKRVAIPFKRHKKKVAHRRGLKKWYSGRYPVKASAEILKLIRGAKGNAEYKGFEPDTMRIWHVATKKGRTIKGSMARAFGRSTPKNTDTVTIEMILKEEGS</sequence>
<dbReference type="GO" id="GO:0019843">
    <property type="term" value="F:rRNA binding"/>
    <property type="evidence" value="ECO:0007669"/>
    <property type="project" value="UniProtKB-UniRule"/>
</dbReference>
<gene>
    <name evidence="4" type="primary">rpl22</name>
    <name evidence="7" type="ORF">CBNPKNJC_00015</name>
</gene>
<keyword evidence="3 4" id="KW-0687">Ribonucleoprotein</keyword>
<dbReference type="GO" id="GO:0002181">
    <property type="term" value="P:cytoplasmic translation"/>
    <property type="evidence" value="ECO:0007669"/>
    <property type="project" value="TreeGrafter"/>
</dbReference>
<comment type="similarity">
    <text evidence="1 4 5">Belongs to the universal ribosomal protein uL22 family.</text>
</comment>
<name>A0A7G9YU17_9EURY</name>
<dbReference type="PANTHER" id="PTHR11593">
    <property type="entry name" value="60S RIBOSOMAL PROTEIN L17"/>
    <property type="match status" value="1"/>
</dbReference>
<dbReference type="GO" id="GO:0022625">
    <property type="term" value="C:cytosolic large ribosomal subunit"/>
    <property type="evidence" value="ECO:0007669"/>
    <property type="project" value="UniProtKB-UniRule"/>
</dbReference>
<reference evidence="7" key="1">
    <citation type="submission" date="2020-06" db="EMBL/GenBank/DDBJ databases">
        <title>Unique genomic features of the anaerobic methanotrophic archaea.</title>
        <authorList>
            <person name="Chadwick G.L."/>
            <person name="Skennerton C.T."/>
            <person name="Laso-Perez R."/>
            <person name="Leu A.O."/>
            <person name="Speth D.R."/>
            <person name="Yu H."/>
            <person name="Morgan-Lang C."/>
            <person name="Hatzenpichler R."/>
            <person name="Goudeau D."/>
            <person name="Malmstrom R."/>
            <person name="Brazelton W.J."/>
            <person name="Woyke T."/>
            <person name="Hallam S.J."/>
            <person name="Tyson G.W."/>
            <person name="Wegener G."/>
            <person name="Boetius A."/>
            <person name="Orphan V."/>
        </authorList>
    </citation>
    <scope>NUCLEOTIDE SEQUENCE</scope>
</reference>
<proteinExistence type="inferred from homology"/>
<evidence type="ECO:0000313" key="7">
    <source>
        <dbReference type="EMBL" id="QNO51501.1"/>
    </source>
</evidence>
<dbReference type="GO" id="GO:0003735">
    <property type="term" value="F:structural constituent of ribosome"/>
    <property type="evidence" value="ECO:0007669"/>
    <property type="project" value="UniProtKB-UniRule"/>
</dbReference>
<comment type="function">
    <text evidence="4 6">This protein binds specifically to 23S rRNA. It makes multiple contacts with different domains of the 23S rRNA in the assembled 50S subunit and ribosome.</text>
</comment>
<accession>A0A7G9YU17</accession>
<dbReference type="NCBIfam" id="TIGR01038">
    <property type="entry name" value="uL22_arch_euk"/>
    <property type="match status" value="1"/>
</dbReference>
<evidence type="ECO:0000256" key="5">
    <source>
        <dbReference type="RuleBase" id="RU004005"/>
    </source>
</evidence>
<evidence type="ECO:0000256" key="4">
    <source>
        <dbReference type="HAMAP-Rule" id="MF_01331"/>
    </source>
</evidence>
<dbReference type="InterPro" id="IPR001063">
    <property type="entry name" value="Ribosomal_uL22"/>
</dbReference>
<dbReference type="InterPro" id="IPR036394">
    <property type="entry name" value="Ribosomal_uL22_sf"/>
</dbReference>
<dbReference type="PANTHER" id="PTHR11593:SF10">
    <property type="entry name" value="60S RIBOSOMAL PROTEIN L17"/>
    <property type="match status" value="1"/>
</dbReference>
<dbReference type="NCBIfam" id="NF003260">
    <property type="entry name" value="PRK04223.1"/>
    <property type="match status" value="1"/>
</dbReference>
<comment type="function">
    <text evidence="4">The globular domain of the protein is located near the polypeptide exit tunnel on the outside of the subunit, while an extended beta-hairpin is found that lines the wall of the exit tunnel in the center of the 70S ribosome.</text>
</comment>
<evidence type="ECO:0000256" key="1">
    <source>
        <dbReference type="ARBA" id="ARBA00009451"/>
    </source>
</evidence>
<dbReference type="Gene3D" id="3.90.470.10">
    <property type="entry name" value="Ribosomal protein L22/L17"/>
    <property type="match status" value="1"/>
</dbReference>
<keyword evidence="4 6" id="KW-0699">rRNA-binding</keyword>
<dbReference type="EMBL" id="MT631471">
    <property type="protein sequence ID" value="QNO51501.1"/>
    <property type="molecule type" value="Genomic_DNA"/>
</dbReference>
<dbReference type="AlphaFoldDB" id="A0A7G9YU17"/>
<evidence type="ECO:0000256" key="2">
    <source>
        <dbReference type="ARBA" id="ARBA00022980"/>
    </source>
</evidence>
<dbReference type="InterPro" id="IPR057265">
    <property type="entry name" value="Ribosomal_uL22_arc-type"/>
</dbReference>
<keyword evidence="2 4" id="KW-0689">Ribosomal protein</keyword>
<dbReference type="InterPro" id="IPR005721">
    <property type="entry name" value="Ribosomal_uL22_euk/arc"/>
</dbReference>
<dbReference type="Pfam" id="PF00237">
    <property type="entry name" value="Ribosomal_L22"/>
    <property type="match status" value="1"/>
</dbReference>
<dbReference type="HAMAP" id="MF_01331_A">
    <property type="entry name" value="Ribosomal_uL22_A"/>
    <property type="match status" value="1"/>
</dbReference>
<comment type="subunit">
    <text evidence="4 6">Part of the 50S ribosomal subunit.</text>
</comment>
<organism evidence="7">
    <name type="scientific">Candidatus Methanophagaceae archaeon ANME-1 ERB6</name>
    <dbReference type="NCBI Taxonomy" id="2759912"/>
    <lineage>
        <taxon>Archaea</taxon>
        <taxon>Methanobacteriati</taxon>
        <taxon>Methanobacteriota</taxon>
        <taxon>Stenosarchaea group</taxon>
        <taxon>Methanomicrobia</taxon>
        <taxon>Candidatus Methanophagales</taxon>
        <taxon>Candidatus Methanophagaceae</taxon>
    </lineage>
</organism>
<evidence type="ECO:0000256" key="3">
    <source>
        <dbReference type="ARBA" id="ARBA00023274"/>
    </source>
</evidence>
<dbReference type="SUPFAM" id="SSF54843">
    <property type="entry name" value="Ribosomal protein L22"/>
    <property type="match status" value="1"/>
</dbReference>